<protein>
    <recommendedName>
        <fullName evidence="4">Mitochondrial-processing peptidase subunit alpha</fullName>
    </recommendedName>
    <alternativeName>
        <fullName evidence="7">Alpha-MPP</fullName>
    </alternativeName>
    <alternativeName>
        <fullName evidence="8">Inactive zinc metalloprotease alpha</fullName>
    </alternativeName>
</protein>
<dbReference type="PANTHER" id="PTHR11851">
    <property type="entry name" value="METALLOPROTEASE"/>
    <property type="match status" value="1"/>
</dbReference>
<name>A0A8S1GMU8_9PELO</name>
<evidence type="ECO:0000256" key="6">
    <source>
        <dbReference type="ARBA" id="ARBA00023128"/>
    </source>
</evidence>
<sequence length="522" mass="57776">MVRRSWLLSRQLKEISKRSLSQFKDASNVPLSQPLDGGLSTSAKPVGVGKTFRETKMTKLSNGVRVCSEPHFGDYCTIGVAIESGCRFESSFTKGVSHIVEKLAFGATNRFPSRDEIHSVLEKSGGIIDCQSTRDTFLYAGSCHVTGVDAVVEVLANAVWMPLLQQDEVEEAKMITLYEIEDMTRKIECEPLITDWIHQAAFKGNTLGFSKFATSETLPKITSRDVATYLSQMHSPPRMVVAGIGVDHDAFVTAVERHFQLNQATWNVDRQLLLPKVPAVDDSLAQYTGGEIRQGADLSLLGVGTPYPHLAHVVLGFQGCSFKDDDFVPFCVLQSLLGGGGSFSAGGPGKGMYARLYTQVMNRCHWIYSAVAQNHSYSDDGLFCIHASCPPNRLQDALVVVMDQFLSLRKGTDKQELERAKVQLKSHLMMNLEVRPVMFEDLARQVLGHGTRRRPDDYAAKIENVTNSDIIRIAERMLATKPSLVGYGELDKLQTYTAVDQAAAKRNVEPLTKPSKFFRFGK</sequence>
<dbReference type="AlphaFoldDB" id="A0A8S1GMU8"/>
<dbReference type="PROSITE" id="PS00143">
    <property type="entry name" value="INSULINASE"/>
    <property type="match status" value="1"/>
</dbReference>
<dbReference type="GO" id="GO:0006627">
    <property type="term" value="P:protein processing involved in protein targeting to mitochondrion"/>
    <property type="evidence" value="ECO:0007669"/>
    <property type="project" value="TreeGrafter"/>
</dbReference>
<evidence type="ECO:0000256" key="8">
    <source>
        <dbReference type="ARBA" id="ARBA00032315"/>
    </source>
</evidence>
<dbReference type="GO" id="GO:0005759">
    <property type="term" value="C:mitochondrial matrix"/>
    <property type="evidence" value="ECO:0007669"/>
    <property type="project" value="UniProtKB-SubCell"/>
</dbReference>
<dbReference type="Pfam" id="PF05193">
    <property type="entry name" value="Peptidase_M16_C"/>
    <property type="match status" value="1"/>
</dbReference>
<dbReference type="FunFam" id="3.30.830.10:FF:000014">
    <property type="entry name" value="Mitochondrial-processing peptidase alpha subunit, mitochondrial"/>
    <property type="match status" value="1"/>
</dbReference>
<evidence type="ECO:0000313" key="12">
    <source>
        <dbReference type="EMBL" id="CAD6184449.1"/>
    </source>
</evidence>
<dbReference type="Gene3D" id="3.30.830.10">
    <property type="entry name" value="Metalloenzyme, LuxS/M16 peptidase-like"/>
    <property type="match status" value="2"/>
</dbReference>
<comment type="caution">
    <text evidence="12">The sequence shown here is derived from an EMBL/GenBank/DDBJ whole genome shotgun (WGS) entry which is preliminary data.</text>
</comment>
<proteinExistence type="inferred from homology"/>
<dbReference type="InterPro" id="IPR007863">
    <property type="entry name" value="Peptidase_M16_C"/>
</dbReference>
<evidence type="ECO:0000259" key="11">
    <source>
        <dbReference type="Pfam" id="PF05193"/>
    </source>
</evidence>
<feature type="domain" description="Peptidase M16 C-terminal" evidence="11">
    <location>
        <begin position="220"/>
        <end position="424"/>
    </location>
</feature>
<evidence type="ECO:0000259" key="10">
    <source>
        <dbReference type="Pfam" id="PF00675"/>
    </source>
</evidence>
<dbReference type="OrthoDB" id="277191at2759"/>
<evidence type="ECO:0000313" key="13">
    <source>
        <dbReference type="Proteomes" id="UP000835052"/>
    </source>
</evidence>
<keyword evidence="13" id="KW-1185">Reference proteome</keyword>
<dbReference type="InterPro" id="IPR050361">
    <property type="entry name" value="MPP/UQCRC_Complex"/>
</dbReference>
<gene>
    <name evidence="12" type="ORF">CAUJ_LOCUS368</name>
</gene>
<dbReference type="Pfam" id="PF00675">
    <property type="entry name" value="Peptidase_M16"/>
    <property type="match status" value="1"/>
</dbReference>
<dbReference type="PANTHER" id="PTHR11851:SF49">
    <property type="entry name" value="MITOCHONDRIAL-PROCESSING PEPTIDASE SUBUNIT ALPHA"/>
    <property type="match status" value="1"/>
</dbReference>
<dbReference type="InterPro" id="IPR011765">
    <property type="entry name" value="Pept_M16_N"/>
</dbReference>
<feature type="domain" description="Peptidase M16 N-terminal" evidence="10">
    <location>
        <begin position="68"/>
        <end position="210"/>
    </location>
</feature>
<evidence type="ECO:0000256" key="3">
    <source>
        <dbReference type="ARBA" id="ARBA00007261"/>
    </source>
</evidence>
<dbReference type="EMBL" id="CAJGYM010000001">
    <property type="protein sequence ID" value="CAD6184449.1"/>
    <property type="molecule type" value="Genomic_DNA"/>
</dbReference>
<dbReference type="Proteomes" id="UP000835052">
    <property type="component" value="Unassembled WGS sequence"/>
</dbReference>
<evidence type="ECO:0000256" key="4">
    <source>
        <dbReference type="ARBA" id="ARBA00016741"/>
    </source>
</evidence>
<keyword evidence="6" id="KW-0496">Mitochondrion</keyword>
<comment type="subcellular location">
    <subcellularLocation>
        <location evidence="2">Mitochondrion matrix</location>
    </subcellularLocation>
</comment>
<keyword evidence="5" id="KW-0809">Transit peptide</keyword>
<comment type="similarity">
    <text evidence="3 9">Belongs to the peptidase M16 family.</text>
</comment>
<dbReference type="InterPro" id="IPR001431">
    <property type="entry name" value="Pept_M16_Zn_BS"/>
</dbReference>
<dbReference type="GO" id="GO:0004222">
    <property type="term" value="F:metalloendopeptidase activity"/>
    <property type="evidence" value="ECO:0007669"/>
    <property type="project" value="InterPro"/>
</dbReference>
<accession>A0A8S1GMU8</accession>
<evidence type="ECO:0000256" key="9">
    <source>
        <dbReference type="RuleBase" id="RU004447"/>
    </source>
</evidence>
<dbReference type="GO" id="GO:0046872">
    <property type="term" value="F:metal ion binding"/>
    <property type="evidence" value="ECO:0007669"/>
    <property type="project" value="InterPro"/>
</dbReference>
<dbReference type="SUPFAM" id="SSF63411">
    <property type="entry name" value="LuxS/MPP-like metallohydrolase"/>
    <property type="match status" value="2"/>
</dbReference>
<reference evidence="12" key="1">
    <citation type="submission" date="2020-10" db="EMBL/GenBank/DDBJ databases">
        <authorList>
            <person name="Kikuchi T."/>
        </authorList>
    </citation>
    <scope>NUCLEOTIDE SEQUENCE</scope>
    <source>
        <strain evidence="12">NKZ352</strain>
    </source>
</reference>
<evidence type="ECO:0000256" key="5">
    <source>
        <dbReference type="ARBA" id="ARBA00022946"/>
    </source>
</evidence>
<evidence type="ECO:0000256" key="7">
    <source>
        <dbReference type="ARBA" id="ARBA00030006"/>
    </source>
</evidence>
<comment type="function">
    <text evidence="1">Substrate recognition and binding subunit of the essential mitochondrial processing protease (MPP), which cleaves the mitochondrial sequence off newly imported precursors proteins.</text>
</comment>
<evidence type="ECO:0000256" key="1">
    <source>
        <dbReference type="ARBA" id="ARBA00002123"/>
    </source>
</evidence>
<organism evidence="12 13">
    <name type="scientific">Caenorhabditis auriculariae</name>
    <dbReference type="NCBI Taxonomy" id="2777116"/>
    <lineage>
        <taxon>Eukaryota</taxon>
        <taxon>Metazoa</taxon>
        <taxon>Ecdysozoa</taxon>
        <taxon>Nematoda</taxon>
        <taxon>Chromadorea</taxon>
        <taxon>Rhabditida</taxon>
        <taxon>Rhabditina</taxon>
        <taxon>Rhabditomorpha</taxon>
        <taxon>Rhabditoidea</taxon>
        <taxon>Rhabditidae</taxon>
        <taxon>Peloderinae</taxon>
        <taxon>Caenorhabditis</taxon>
    </lineage>
</organism>
<dbReference type="InterPro" id="IPR011249">
    <property type="entry name" value="Metalloenz_LuxS/M16"/>
</dbReference>
<evidence type="ECO:0000256" key="2">
    <source>
        <dbReference type="ARBA" id="ARBA00004305"/>
    </source>
</evidence>